<dbReference type="PROSITE" id="PS51782">
    <property type="entry name" value="LYSM"/>
    <property type="match status" value="1"/>
</dbReference>
<feature type="domain" description="LysM" evidence="1">
    <location>
        <begin position="174"/>
        <end position="221"/>
    </location>
</feature>
<proteinExistence type="predicted"/>
<dbReference type="Pfam" id="PF19266">
    <property type="entry name" value="CIS_tube"/>
    <property type="match status" value="1"/>
</dbReference>
<comment type="caution">
    <text evidence="2">The sequence shown here is derived from an EMBL/GenBank/DDBJ whole genome shotgun (WGS) entry which is preliminary data.</text>
</comment>
<dbReference type="OrthoDB" id="9815939at2"/>
<sequence length="226" mass="24685">MAPSQPASPPSSQKAFLETEDGTKVPCLFNPAQLKITRSNTWAGAALPGRGVTRLRYTGANSGVLRVDLFFDTTDTGTDVAAHTGKIVDLMEVDPTLPGTDETKHSVRPPYVTFHWGDLHSFKAVITHLDLTFTYFSSTGMPLRAMMGLVLRQYEESKAFGKQNPTSGTPRPHRVHRVQAGETLDRISAQYYGDSTKWRLLASANAIADPLALRPGSMLTIPKLDS</sequence>
<accession>A0A510V3K8</accession>
<dbReference type="InterPro" id="IPR036779">
    <property type="entry name" value="LysM_dom_sf"/>
</dbReference>
<evidence type="ECO:0000313" key="3">
    <source>
        <dbReference type="Proteomes" id="UP000321118"/>
    </source>
</evidence>
<dbReference type="CDD" id="cd00118">
    <property type="entry name" value="LysM"/>
    <property type="match status" value="1"/>
</dbReference>
<dbReference type="EMBL" id="BJUB01000005">
    <property type="protein sequence ID" value="GEK21448.1"/>
    <property type="molecule type" value="Genomic_DNA"/>
</dbReference>
<name>A0A510V3K8_9CELL</name>
<dbReference type="InterPro" id="IPR045361">
    <property type="entry name" value="CIS_tube_prot_N"/>
</dbReference>
<dbReference type="Gene3D" id="3.10.350.10">
    <property type="entry name" value="LysM domain"/>
    <property type="match status" value="1"/>
</dbReference>
<gene>
    <name evidence="2" type="ORF">CXY01_19680</name>
</gene>
<dbReference type="SUPFAM" id="SSF54106">
    <property type="entry name" value="LysM domain"/>
    <property type="match status" value="1"/>
</dbReference>
<dbReference type="SMART" id="SM00257">
    <property type="entry name" value="LysM"/>
    <property type="match status" value="1"/>
</dbReference>
<reference evidence="2 3" key="1">
    <citation type="submission" date="2019-07" db="EMBL/GenBank/DDBJ databases">
        <title>Whole genome shotgun sequence of Cellulomonas xylanilytica NBRC 101102.</title>
        <authorList>
            <person name="Hosoyama A."/>
            <person name="Uohara A."/>
            <person name="Ohji S."/>
            <person name="Ichikawa N."/>
        </authorList>
    </citation>
    <scope>NUCLEOTIDE SEQUENCE [LARGE SCALE GENOMIC DNA]</scope>
    <source>
        <strain evidence="2 3">NBRC 101102</strain>
    </source>
</reference>
<dbReference type="InterPro" id="IPR018392">
    <property type="entry name" value="LysM"/>
</dbReference>
<dbReference type="RefSeq" id="WP_146927241.1">
    <property type="nucleotide sequence ID" value="NZ_BJUB01000005.1"/>
</dbReference>
<organism evidence="2 3">
    <name type="scientific">Cellulomonas xylanilytica</name>
    <dbReference type="NCBI Taxonomy" id="233583"/>
    <lineage>
        <taxon>Bacteria</taxon>
        <taxon>Bacillati</taxon>
        <taxon>Actinomycetota</taxon>
        <taxon>Actinomycetes</taxon>
        <taxon>Micrococcales</taxon>
        <taxon>Cellulomonadaceae</taxon>
        <taxon>Cellulomonas</taxon>
    </lineage>
</organism>
<dbReference type="Proteomes" id="UP000321118">
    <property type="component" value="Unassembled WGS sequence"/>
</dbReference>
<dbReference type="AlphaFoldDB" id="A0A510V3K8"/>
<dbReference type="Pfam" id="PF01476">
    <property type="entry name" value="LysM"/>
    <property type="match status" value="1"/>
</dbReference>
<evidence type="ECO:0000313" key="2">
    <source>
        <dbReference type="EMBL" id="GEK21448.1"/>
    </source>
</evidence>
<keyword evidence="3" id="KW-1185">Reference proteome</keyword>
<evidence type="ECO:0000259" key="1">
    <source>
        <dbReference type="PROSITE" id="PS51782"/>
    </source>
</evidence>
<protein>
    <submittedName>
        <fullName evidence="2">Peptidase M23</fullName>
    </submittedName>
</protein>